<proteinExistence type="inferred from homology"/>
<dbReference type="WBParaSite" id="GPUH_0000364501-mRNA-1">
    <property type="protein sequence ID" value="GPUH_0000364501-mRNA-1"/>
    <property type="gene ID" value="GPUH_0000364501"/>
</dbReference>
<evidence type="ECO:0000313" key="4">
    <source>
        <dbReference type="WBParaSite" id="GPUH_0000364501-mRNA-1"/>
    </source>
</evidence>
<keyword evidence="3" id="KW-1185">Reference proteome</keyword>
<name>A0A183D4J7_9BILA</name>
<dbReference type="InterPro" id="IPR004151">
    <property type="entry name" value="7TM_GPCR_serpentine_rcpt_Sre"/>
</dbReference>
<comment type="similarity">
    <text evidence="1">Belongs to the nematode receptor-like protein sre family.</text>
</comment>
<dbReference type="Proteomes" id="UP000271098">
    <property type="component" value="Unassembled WGS sequence"/>
</dbReference>
<dbReference type="GO" id="GO:0007606">
    <property type="term" value="P:sensory perception of chemical stimulus"/>
    <property type="evidence" value="ECO:0007669"/>
    <property type="project" value="InterPro"/>
</dbReference>
<dbReference type="EMBL" id="UYRT01006331">
    <property type="protein sequence ID" value="VDK40294.1"/>
    <property type="molecule type" value="Genomic_DNA"/>
</dbReference>
<accession>A0A183D4J7</accession>
<dbReference type="AlphaFoldDB" id="A0A183D4J7"/>
<sequence>MFAILPCVARKLLAYKMRKYRHSTKFSLSERYQLSENVKSANALSQMAIVVSCMLKSPWRWLHNLRKTSCKKRSADVHAANVLQQRKAVTITPQEEQKMYFDNLSKVWDGTSRKF</sequence>
<dbReference type="Pfam" id="PF03125">
    <property type="entry name" value="Sre"/>
    <property type="match status" value="1"/>
</dbReference>
<dbReference type="GO" id="GO:0016020">
    <property type="term" value="C:membrane"/>
    <property type="evidence" value="ECO:0007669"/>
    <property type="project" value="InterPro"/>
</dbReference>
<evidence type="ECO:0000256" key="1">
    <source>
        <dbReference type="ARBA" id="ARBA00006803"/>
    </source>
</evidence>
<reference evidence="4" key="1">
    <citation type="submission" date="2016-06" db="UniProtKB">
        <authorList>
            <consortium name="WormBaseParasite"/>
        </authorList>
    </citation>
    <scope>IDENTIFICATION</scope>
</reference>
<evidence type="ECO:0000313" key="2">
    <source>
        <dbReference type="EMBL" id="VDK40294.1"/>
    </source>
</evidence>
<evidence type="ECO:0000313" key="3">
    <source>
        <dbReference type="Proteomes" id="UP000271098"/>
    </source>
</evidence>
<gene>
    <name evidence="2" type="ORF">GPUH_LOCUS3639</name>
</gene>
<protein>
    <submittedName>
        <fullName evidence="4">Transposase</fullName>
    </submittedName>
</protein>
<reference evidence="2 3" key="2">
    <citation type="submission" date="2018-11" db="EMBL/GenBank/DDBJ databases">
        <authorList>
            <consortium name="Pathogen Informatics"/>
        </authorList>
    </citation>
    <scope>NUCLEOTIDE SEQUENCE [LARGE SCALE GENOMIC DNA]</scope>
</reference>
<organism evidence="4">
    <name type="scientific">Gongylonema pulchrum</name>
    <dbReference type="NCBI Taxonomy" id="637853"/>
    <lineage>
        <taxon>Eukaryota</taxon>
        <taxon>Metazoa</taxon>
        <taxon>Ecdysozoa</taxon>
        <taxon>Nematoda</taxon>
        <taxon>Chromadorea</taxon>
        <taxon>Rhabditida</taxon>
        <taxon>Spirurina</taxon>
        <taxon>Spiruromorpha</taxon>
        <taxon>Spiruroidea</taxon>
        <taxon>Gongylonematidae</taxon>
        <taxon>Gongylonema</taxon>
    </lineage>
</organism>